<organism evidence="1 2">
    <name type="scientific">Fusarium redolens</name>
    <dbReference type="NCBI Taxonomy" id="48865"/>
    <lineage>
        <taxon>Eukaryota</taxon>
        <taxon>Fungi</taxon>
        <taxon>Dikarya</taxon>
        <taxon>Ascomycota</taxon>
        <taxon>Pezizomycotina</taxon>
        <taxon>Sordariomycetes</taxon>
        <taxon>Hypocreomycetidae</taxon>
        <taxon>Hypocreales</taxon>
        <taxon>Nectriaceae</taxon>
        <taxon>Fusarium</taxon>
        <taxon>Fusarium redolens species complex</taxon>
    </lineage>
</organism>
<reference evidence="1" key="1">
    <citation type="journal article" date="2021" name="Nat. Commun.">
        <title>Genetic determinants of endophytism in the Arabidopsis root mycobiome.</title>
        <authorList>
            <person name="Mesny F."/>
            <person name="Miyauchi S."/>
            <person name="Thiergart T."/>
            <person name="Pickel B."/>
            <person name="Atanasova L."/>
            <person name="Karlsson M."/>
            <person name="Huettel B."/>
            <person name="Barry K.W."/>
            <person name="Haridas S."/>
            <person name="Chen C."/>
            <person name="Bauer D."/>
            <person name="Andreopoulos W."/>
            <person name="Pangilinan J."/>
            <person name="LaButti K."/>
            <person name="Riley R."/>
            <person name="Lipzen A."/>
            <person name="Clum A."/>
            <person name="Drula E."/>
            <person name="Henrissat B."/>
            <person name="Kohler A."/>
            <person name="Grigoriev I.V."/>
            <person name="Martin F.M."/>
            <person name="Hacquard S."/>
        </authorList>
    </citation>
    <scope>NUCLEOTIDE SEQUENCE</scope>
    <source>
        <strain evidence="1">MPI-CAGE-AT-0023</strain>
    </source>
</reference>
<dbReference type="RefSeq" id="XP_046041416.1">
    <property type="nucleotide sequence ID" value="XM_046185433.1"/>
</dbReference>
<dbReference type="OrthoDB" id="10055769at2759"/>
<dbReference type="EMBL" id="JAGMUX010000033">
    <property type="protein sequence ID" value="KAH7208513.1"/>
    <property type="molecule type" value="Genomic_DNA"/>
</dbReference>
<evidence type="ECO:0000313" key="1">
    <source>
        <dbReference type="EMBL" id="KAH7208513.1"/>
    </source>
</evidence>
<accession>A0A9P9FXP2</accession>
<protein>
    <submittedName>
        <fullName evidence="1">Uncharacterized protein</fullName>
    </submittedName>
</protein>
<evidence type="ECO:0000313" key="2">
    <source>
        <dbReference type="Proteomes" id="UP000720189"/>
    </source>
</evidence>
<dbReference type="Proteomes" id="UP000720189">
    <property type="component" value="Unassembled WGS sequence"/>
</dbReference>
<gene>
    <name evidence="1" type="ORF">BKA55DRAFT_263452</name>
</gene>
<proteinExistence type="predicted"/>
<name>A0A9P9FXP2_FUSRE</name>
<comment type="caution">
    <text evidence="1">The sequence shown here is derived from an EMBL/GenBank/DDBJ whole genome shotgun (WGS) entry which is preliminary data.</text>
</comment>
<keyword evidence="2" id="KW-1185">Reference proteome</keyword>
<dbReference type="AlphaFoldDB" id="A0A9P9FXP2"/>
<dbReference type="GeneID" id="70215387"/>
<sequence>MTYLFNKRISPSMALGEWEILKASLTFKLYHRGSWFVRQITGRQLQFINRLGSESLERAISWHPFLWSRGCTESCVQTQGESRGPLLVKTRIPKRTKTRLSYLISQLI</sequence>